<keyword evidence="3" id="KW-1185">Reference proteome</keyword>
<sequence>MATLRRYEIVRRLRHIDLDQRGWRTELAAELGISRWTLSADLRAIRRDTKAARTERIDADFKQRETFMNLLESSQQPDPVRDTALQRRRDQRSIERLQAAQAMRKATK</sequence>
<name>A0ABP8MSI8_9BACT</name>
<evidence type="ECO:0000313" key="2">
    <source>
        <dbReference type="EMBL" id="GAA4455361.1"/>
    </source>
</evidence>
<evidence type="ECO:0000256" key="1">
    <source>
        <dbReference type="SAM" id="MobiDB-lite"/>
    </source>
</evidence>
<dbReference type="Proteomes" id="UP001500840">
    <property type="component" value="Unassembled WGS sequence"/>
</dbReference>
<accession>A0ABP8MSI8</accession>
<evidence type="ECO:0008006" key="4">
    <source>
        <dbReference type="Google" id="ProtNLM"/>
    </source>
</evidence>
<protein>
    <recommendedName>
        <fullName evidence="4">HTH domain protein</fullName>
    </recommendedName>
</protein>
<evidence type="ECO:0000313" key="3">
    <source>
        <dbReference type="Proteomes" id="UP001500840"/>
    </source>
</evidence>
<organism evidence="2 3">
    <name type="scientific">Novipirellula rosea</name>
    <dbReference type="NCBI Taxonomy" id="1031540"/>
    <lineage>
        <taxon>Bacteria</taxon>
        <taxon>Pseudomonadati</taxon>
        <taxon>Planctomycetota</taxon>
        <taxon>Planctomycetia</taxon>
        <taxon>Pirellulales</taxon>
        <taxon>Pirellulaceae</taxon>
        <taxon>Novipirellula</taxon>
    </lineage>
</organism>
<gene>
    <name evidence="2" type="ORF">GCM10023156_29220</name>
</gene>
<dbReference type="RefSeq" id="WP_345323143.1">
    <property type="nucleotide sequence ID" value="NZ_BAABGA010000035.1"/>
</dbReference>
<feature type="compositionally biased region" description="Basic and acidic residues" evidence="1">
    <location>
        <begin position="79"/>
        <end position="95"/>
    </location>
</feature>
<dbReference type="EMBL" id="BAABGA010000035">
    <property type="protein sequence ID" value="GAA4455361.1"/>
    <property type="molecule type" value="Genomic_DNA"/>
</dbReference>
<proteinExistence type="predicted"/>
<feature type="region of interest" description="Disordered" evidence="1">
    <location>
        <begin position="71"/>
        <end position="108"/>
    </location>
</feature>
<comment type="caution">
    <text evidence="2">The sequence shown here is derived from an EMBL/GenBank/DDBJ whole genome shotgun (WGS) entry which is preliminary data.</text>
</comment>
<reference evidence="3" key="1">
    <citation type="journal article" date="2019" name="Int. J. Syst. Evol. Microbiol.">
        <title>The Global Catalogue of Microorganisms (GCM) 10K type strain sequencing project: providing services to taxonomists for standard genome sequencing and annotation.</title>
        <authorList>
            <consortium name="The Broad Institute Genomics Platform"/>
            <consortium name="The Broad Institute Genome Sequencing Center for Infectious Disease"/>
            <person name="Wu L."/>
            <person name="Ma J."/>
        </authorList>
    </citation>
    <scope>NUCLEOTIDE SEQUENCE [LARGE SCALE GENOMIC DNA]</scope>
    <source>
        <strain evidence="3">JCM 17759</strain>
    </source>
</reference>